<feature type="transmembrane region" description="Helical" evidence="2">
    <location>
        <begin position="354"/>
        <end position="375"/>
    </location>
</feature>
<accession>G8YEW3</accession>
<dbReference type="InParanoid" id="G8YEW3"/>
<feature type="domain" description="Brl1/Brr6" evidence="3">
    <location>
        <begin position="351"/>
        <end position="485"/>
    </location>
</feature>
<dbReference type="Proteomes" id="UP000005222">
    <property type="component" value="Chromosome I"/>
</dbReference>
<dbReference type="GO" id="GO:0031965">
    <property type="term" value="C:nuclear membrane"/>
    <property type="evidence" value="ECO:0007669"/>
    <property type="project" value="InterPro"/>
</dbReference>
<feature type="transmembrane region" description="Helical" evidence="2">
    <location>
        <begin position="463"/>
        <end position="484"/>
    </location>
</feature>
<keyword evidence="2" id="KW-1133">Transmembrane helix</keyword>
<dbReference type="Pfam" id="PF10104">
    <property type="entry name" value="Brr6_like_C_C"/>
    <property type="match status" value="1"/>
</dbReference>
<name>G8YEW3_PICSO</name>
<dbReference type="PANTHER" id="PTHR28136">
    <property type="entry name" value="NUCLEUS EXPORT PROTEIN BRR6"/>
    <property type="match status" value="1"/>
</dbReference>
<evidence type="ECO:0000256" key="2">
    <source>
        <dbReference type="SAM" id="Phobius"/>
    </source>
</evidence>
<dbReference type="OrthoDB" id="5961at2759"/>
<dbReference type="GO" id="GO:0055088">
    <property type="term" value="P:lipid homeostasis"/>
    <property type="evidence" value="ECO:0007669"/>
    <property type="project" value="InterPro"/>
</dbReference>
<evidence type="ECO:0000313" key="5">
    <source>
        <dbReference type="Proteomes" id="UP000005222"/>
    </source>
</evidence>
<evidence type="ECO:0000313" key="4">
    <source>
        <dbReference type="EMBL" id="CCE81712.1"/>
    </source>
</evidence>
<dbReference type="STRING" id="559304.G8YEW3"/>
<feature type="region of interest" description="Disordered" evidence="1">
    <location>
        <begin position="150"/>
        <end position="169"/>
    </location>
</feature>
<keyword evidence="5" id="KW-1185">Reference proteome</keyword>
<feature type="compositionally biased region" description="Polar residues" evidence="1">
    <location>
        <begin position="154"/>
        <end position="165"/>
    </location>
</feature>
<gene>
    <name evidence="4" type="primary">Piso0_002377</name>
    <name evidence="4" type="ORF">GNLVRS01_PISO0I08852g</name>
</gene>
<reference evidence="4 5" key="1">
    <citation type="journal article" date="2012" name="G3 (Bethesda)">
        <title>Pichia sorbitophila, an interspecies yeast hybrid reveals early steps of genome resolution following polyploidization.</title>
        <authorList>
            <person name="Leh Louis V."/>
            <person name="Despons L."/>
            <person name="Friedrich A."/>
            <person name="Martin T."/>
            <person name="Durrens P."/>
            <person name="Casaregola S."/>
            <person name="Neuveglise C."/>
            <person name="Fairhead C."/>
            <person name="Marck C."/>
            <person name="Cruz J.A."/>
            <person name="Straub M.L."/>
            <person name="Kugler V."/>
            <person name="Sacerdot C."/>
            <person name="Uzunov Z."/>
            <person name="Thierry A."/>
            <person name="Weiss S."/>
            <person name="Bleykasten C."/>
            <person name="De Montigny J."/>
            <person name="Jacques N."/>
            <person name="Jung P."/>
            <person name="Lemaire M."/>
            <person name="Mallet S."/>
            <person name="Morel G."/>
            <person name="Richard G.F."/>
            <person name="Sarkar A."/>
            <person name="Savel G."/>
            <person name="Schacherer J."/>
            <person name="Seret M.L."/>
            <person name="Talla E."/>
            <person name="Samson G."/>
            <person name="Jubin C."/>
            <person name="Poulain J."/>
            <person name="Vacherie B."/>
            <person name="Barbe V."/>
            <person name="Pelletier E."/>
            <person name="Sherman D.J."/>
            <person name="Westhof E."/>
            <person name="Weissenbach J."/>
            <person name="Baret P.V."/>
            <person name="Wincker P."/>
            <person name="Gaillardin C."/>
            <person name="Dujon B."/>
            <person name="Souciet J.L."/>
        </authorList>
    </citation>
    <scope>NUCLEOTIDE SEQUENCE [LARGE SCALE GENOMIC DNA]</scope>
    <source>
        <strain evidence="5">ATCC MYA-4447 / BCRC 22081 / CBS 7064 / NBRC 10061 / NRRL Y-12695</strain>
    </source>
</reference>
<feature type="region of interest" description="Disordered" evidence="1">
    <location>
        <begin position="180"/>
        <end position="204"/>
    </location>
</feature>
<sequence>MADFELDRIFLKSLSLDDERGNSLEVADGSMVIEDDGGSDLMEIDGVDTNNEISYQPFQLSNDIPVHEEDKSDIIDVGDGSNLSSVDPLGGNGNQYIGSSEDLEHDSSSQIKKERKNSAYDGIIASVSHSLLSPTTLGAKLAIKSPLRLLPAPESSSEPRQTSGDDSIDFEVDTDTAMTSYSTQNDFQKSNRISSDQGLPSRRNMNVFHPQDSFSLFANDGVRQAQNAHNSGGMNRFSHGWNNDSAMFGVAGAQGNMGGLQYSNFFHHPAASQPQTFQVHHHHYYSSAPPARESYNTLPGESSEKGEEHIGAERLALTRQAARLVDEHGDVSLPLPWTSSSAPSDKIPYMISSYLQLAANITAFCYVAYLVLSGVQTVRQDIKHKLSQQVANTLIEMESCKRSYIENNCSPDTIVPILEKPCAYWLKCMSQDPYSGGGRKSSISAETLGMIVNSLIEPLSLKFFLALFSIVLVIFACNFSFGFLRAKAYYGWSDGDPSHDS</sequence>
<dbReference type="InterPro" id="IPR040202">
    <property type="entry name" value="Brl1/Brr6"/>
</dbReference>
<evidence type="ECO:0000259" key="3">
    <source>
        <dbReference type="SMART" id="SM01042"/>
    </source>
</evidence>
<dbReference type="PANTHER" id="PTHR28136:SF1">
    <property type="entry name" value="NUCLEUS EXPORT PROTEIN BRL1"/>
    <property type="match status" value="1"/>
</dbReference>
<organism evidence="4 5">
    <name type="scientific">Pichia sorbitophila (strain ATCC MYA-4447 / BCRC 22081 / CBS 7064 / NBRC 10061 / NRRL Y-12695)</name>
    <name type="common">Hybrid yeast</name>
    <dbReference type="NCBI Taxonomy" id="559304"/>
    <lineage>
        <taxon>Eukaryota</taxon>
        <taxon>Fungi</taxon>
        <taxon>Dikarya</taxon>
        <taxon>Ascomycota</taxon>
        <taxon>Saccharomycotina</taxon>
        <taxon>Pichiomycetes</taxon>
        <taxon>Debaryomycetaceae</taxon>
        <taxon>Millerozyma</taxon>
    </lineage>
</organism>
<dbReference type="InterPro" id="IPR018767">
    <property type="entry name" value="Brl1/Brr6_dom"/>
</dbReference>
<proteinExistence type="predicted"/>
<dbReference type="GO" id="GO:0006998">
    <property type="term" value="P:nuclear envelope organization"/>
    <property type="evidence" value="ECO:0007669"/>
    <property type="project" value="InterPro"/>
</dbReference>
<feature type="region of interest" description="Disordered" evidence="1">
    <location>
        <begin position="78"/>
        <end position="113"/>
    </location>
</feature>
<dbReference type="AlphaFoldDB" id="G8YEW3"/>
<keyword evidence="2" id="KW-0472">Membrane</keyword>
<dbReference type="eggNOG" id="KOG4503">
    <property type="taxonomic scope" value="Eukaryota"/>
</dbReference>
<feature type="compositionally biased region" description="Polar residues" evidence="1">
    <location>
        <begin position="180"/>
        <end position="198"/>
    </location>
</feature>
<keyword evidence="2" id="KW-0812">Transmembrane</keyword>
<dbReference type="SMART" id="SM01042">
    <property type="entry name" value="Brr6_like_C_C"/>
    <property type="match status" value="1"/>
</dbReference>
<protein>
    <submittedName>
        <fullName evidence="4">Piso0_002377 protein</fullName>
    </submittedName>
</protein>
<dbReference type="EMBL" id="FO082051">
    <property type="protein sequence ID" value="CCE81712.1"/>
    <property type="molecule type" value="Genomic_DNA"/>
</dbReference>
<dbReference type="HOGENOM" id="CLU_031411_0_0_1"/>
<dbReference type="OMA" id="ETHSSMT"/>
<evidence type="ECO:0000256" key="1">
    <source>
        <dbReference type="SAM" id="MobiDB-lite"/>
    </source>
</evidence>